<dbReference type="EMBL" id="JAAGYU010000106">
    <property type="protein sequence ID" value="NEL78158.1"/>
    <property type="molecule type" value="Genomic_DNA"/>
</dbReference>
<dbReference type="EMBL" id="JZUY01000003">
    <property type="protein sequence ID" value="KLC12426.1"/>
    <property type="molecule type" value="Genomic_DNA"/>
</dbReference>
<comment type="caution">
    <text evidence="2">The sequence shown here is derived from an EMBL/GenBank/DDBJ whole genome shotgun (WGS) entry which is preliminary data.</text>
</comment>
<proteinExistence type="predicted"/>
<keyword evidence="3" id="KW-1185">Reference proteome</keyword>
<evidence type="ECO:0000313" key="4">
    <source>
        <dbReference type="Proteomes" id="UP000471082"/>
    </source>
</evidence>
<dbReference type="Proteomes" id="UP000471082">
    <property type="component" value="Unassembled WGS sequence"/>
</dbReference>
<dbReference type="Proteomes" id="UP000035369">
    <property type="component" value="Unassembled WGS sequence"/>
</dbReference>
<name>A0A6P0FQW3_XANPE</name>
<gene>
    <name evidence="2" type="ORF">G3W61_18220</name>
    <name evidence="1" type="ORF">XP315_00155</name>
</gene>
<evidence type="ECO:0000313" key="1">
    <source>
        <dbReference type="EMBL" id="KLC12426.1"/>
    </source>
</evidence>
<organism evidence="2 4">
    <name type="scientific">Xanthomonas perforans</name>
    <dbReference type="NCBI Taxonomy" id="442694"/>
    <lineage>
        <taxon>Bacteria</taxon>
        <taxon>Pseudomonadati</taxon>
        <taxon>Pseudomonadota</taxon>
        <taxon>Gammaproteobacteria</taxon>
        <taxon>Lysobacterales</taxon>
        <taxon>Lysobacteraceae</taxon>
        <taxon>Xanthomonas</taxon>
    </lineage>
</organism>
<dbReference type="AlphaFoldDB" id="A0A6P0FQW3"/>
<protein>
    <submittedName>
        <fullName evidence="2">Uncharacterized protein</fullName>
    </submittedName>
</protein>
<evidence type="ECO:0000313" key="3">
    <source>
        <dbReference type="Proteomes" id="UP000035369"/>
    </source>
</evidence>
<accession>A0A6P0FQW3</accession>
<reference evidence="2 4" key="2">
    <citation type="submission" date="2019-11" db="EMBL/GenBank/DDBJ databases">
        <title>Genome-resolved metagenomics to study the prevalence of co-infection and intraspecific heterogeneity among plant pathogen metapopulations.</title>
        <authorList>
            <person name="Newberry E."/>
            <person name="Bhandari R."/>
            <person name="Kemble J."/>
            <person name="Sikora E."/>
            <person name="Potnis N."/>
        </authorList>
    </citation>
    <scope>NUCLEOTIDE SEQUENCE [LARGE SCALE GENOMIC DNA]</scope>
    <source>
        <strain evidence="2">Xp_Tom_Tuscaloosa_18b</strain>
    </source>
</reference>
<sequence length="86" mass="9733">MCEDYCTITCNAKEKARMTTVTLPVPFEFERFCQRARLAPEHVLTAFMSDLTEPPRPQGREGANECHHAHKWFAAVTRPAVARVTG</sequence>
<evidence type="ECO:0000313" key="2">
    <source>
        <dbReference type="EMBL" id="NEL78158.1"/>
    </source>
</evidence>
<reference evidence="1 3" key="1">
    <citation type="submission" date="2015-02" db="EMBL/GenBank/DDBJ databases">
        <title>Whole genome sequencing of multiple isolates of three species of pepper and tomato-infecting xanthomonads reveals genetic diversity in field strains and pinpoints effectors responsible for host specificity.</title>
        <authorList>
            <person name="Schwartz A."/>
            <person name="Dahlbeck D."/>
            <person name="Staskawicz B."/>
            <person name="Bart R."/>
            <person name="Potnis N."/>
            <person name="Minsavage G."/>
            <person name="Timilsina S."/>
            <person name="Goss E."/>
            <person name="Jones J."/>
            <person name="Vallad G."/>
            <person name="Barak J."/>
            <person name="Miller S."/>
            <person name="Ritchie D."/>
            <person name="Martins J.Jr."/>
            <person name="Patane J.S."/>
            <person name="Setubal J.C."/>
        </authorList>
    </citation>
    <scope>NUCLEOTIDE SEQUENCE [LARGE SCALE GENOMIC DNA]</scope>
    <source>
        <strain evidence="1 3">Xp3-15</strain>
    </source>
</reference>